<evidence type="ECO:0000256" key="8">
    <source>
        <dbReference type="ARBA" id="ARBA00048578"/>
    </source>
</evidence>
<dbReference type="AlphaFoldDB" id="A0A9P7B177"/>
<keyword evidence="12" id="KW-1185">Reference proteome</keyword>
<sequence length="197" mass="21638">QEWLWNEVSNFFQEGDVIITETGTSSFGINSSVFPANTIGISQVLWGSIGYAGGAVAGAAFAAEEIDPAKRVILFIGDGSLQLTVQEISTIVRWGLKPYLFVLNNDGYTIERLIHGPKAQYNEIQNWDNLKILPTFGAKDYETHRVATTGEWKKLIADKAFNVPSKIRMIEVMLPVMDGPAALIAQGKLSEEMNAAM</sequence>
<dbReference type="InterPro" id="IPR000399">
    <property type="entry name" value="TPP-bd_CS"/>
</dbReference>
<dbReference type="Pfam" id="PF02775">
    <property type="entry name" value="TPP_enzyme_C"/>
    <property type="match status" value="1"/>
</dbReference>
<evidence type="ECO:0000259" key="9">
    <source>
        <dbReference type="Pfam" id="PF02775"/>
    </source>
</evidence>
<accession>A0A9P7B177</accession>
<dbReference type="GO" id="GO:0005634">
    <property type="term" value="C:nucleus"/>
    <property type="evidence" value="ECO:0007669"/>
    <property type="project" value="TreeGrafter"/>
</dbReference>
<dbReference type="GO" id="GO:0030976">
    <property type="term" value="F:thiamine pyrophosphate binding"/>
    <property type="evidence" value="ECO:0007669"/>
    <property type="project" value="InterPro"/>
</dbReference>
<comment type="caution">
    <text evidence="10">The sequence shown here is derived from an EMBL/GenBank/DDBJ whole genome shotgun (WGS) entry which is preliminary data.</text>
</comment>
<dbReference type="PANTHER" id="PTHR43452:SF30">
    <property type="entry name" value="PYRUVATE DECARBOXYLASE ISOZYME 1-RELATED"/>
    <property type="match status" value="1"/>
</dbReference>
<dbReference type="PROSITE" id="PS00187">
    <property type="entry name" value="TPP_ENZYMES"/>
    <property type="match status" value="1"/>
</dbReference>
<dbReference type="InterPro" id="IPR011766">
    <property type="entry name" value="TPP_enzyme_TPP-bd"/>
</dbReference>
<reference evidence="10 12" key="1">
    <citation type="submission" date="2020-11" db="EMBL/GenBank/DDBJ databases">
        <title>Kefir isolates.</title>
        <authorList>
            <person name="Marcisauskas S."/>
            <person name="Kim Y."/>
            <person name="Blasche S."/>
        </authorList>
    </citation>
    <scope>NUCLEOTIDE SEQUENCE [LARGE SCALE GENOMIC DNA]</scope>
    <source>
        <strain evidence="10 12">OG2</strain>
    </source>
</reference>
<dbReference type="FunFam" id="3.40.50.970:FF:000024">
    <property type="entry name" value="Pyruvate decarboxylase isozyme"/>
    <property type="match status" value="1"/>
</dbReference>
<dbReference type="GO" id="GO:0000287">
    <property type="term" value="F:magnesium ion binding"/>
    <property type="evidence" value="ECO:0007669"/>
    <property type="project" value="InterPro"/>
</dbReference>
<dbReference type="InterPro" id="IPR029061">
    <property type="entry name" value="THDP-binding"/>
</dbReference>
<keyword evidence="3" id="KW-0479">Metal-binding</keyword>
<evidence type="ECO:0000256" key="6">
    <source>
        <dbReference type="ARBA" id="ARBA00023052"/>
    </source>
</evidence>
<protein>
    <submittedName>
        <fullName evidence="10">Pyruvate decarboxylase 1</fullName>
    </submittedName>
</protein>
<feature type="domain" description="Thiamine pyrophosphate enzyme TPP-binding" evidence="9">
    <location>
        <begin position="43"/>
        <end position="157"/>
    </location>
</feature>
<dbReference type="OrthoDB" id="3970464at2759"/>
<gene>
    <name evidence="10" type="primary">PDC1_8</name>
    <name evidence="11" type="synonym">PDC1_2</name>
    <name evidence="11" type="ORF">C6P45_001699</name>
    <name evidence="10" type="ORF">C6P45_003758</name>
</gene>
<dbReference type="GO" id="GO:0004737">
    <property type="term" value="F:pyruvate decarboxylase activity"/>
    <property type="evidence" value="ECO:0007669"/>
    <property type="project" value="TreeGrafter"/>
</dbReference>
<evidence type="ECO:0000256" key="2">
    <source>
        <dbReference type="ARBA" id="ARBA00007812"/>
    </source>
</evidence>
<keyword evidence="7" id="KW-0456">Lyase</keyword>
<dbReference type="EMBL" id="PUHR01000401">
    <property type="protein sequence ID" value="KAG0653715.1"/>
    <property type="molecule type" value="Genomic_DNA"/>
</dbReference>
<evidence type="ECO:0000256" key="7">
    <source>
        <dbReference type="ARBA" id="ARBA00023239"/>
    </source>
</evidence>
<dbReference type="Gene3D" id="3.40.50.970">
    <property type="match status" value="1"/>
</dbReference>
<comment type="catalytic activity">
    <reaction evidence="8">
        <text>pyruvate + H(+) = acetaldehyde + CO2</text>
        <dbReference type="Rhea" id="RHEA:45484"/>
        <dbReference type="ChEBI" id="CHEBI:15343"/>
        <dbReference type="ChEBI" id="CHEBI:15361"/>
        <dbReference type="ChEBI" id="CHEBI:15378"/>
        <dbReference type="ChEBI" id="CHEBI:16526"/>
    </reaction>
</comment>
<dbReference type="Proteomes" id="UP000750334">
    <property type="component" value="Unassembled WGS sequence"/>
</dbReference>
<keyword evidence="6" id="KW-0786">Thiamine pyrophosphate</keyword>
<proteinExistence type="inferred from homology"/>
<feature type="non-terminal residue" evidence="10">
    <location>
        <position position="1"/>
    </location>
</feature>
<evidence type="ECO:0000313" key="10">
    <source>
        <dbReference type="EMBL" id="KAG0653715.1"/>
    </source>
</evidence>
<dbReference type="InterPro" id="IPR047214">
    <property type="entry name" value="TPP_PDC_IPDC"/>
</dbReference>
<comment type="similarity">
    <text evidence="2">Belongs to the TPP enzyme family.</text>
</comment>
<keyword evidence="5" id="KW-0460">Magnesium</keyword>
<evidence type="ECO:0000256" key="1">
    <source>
        <dbReference type="ARBA" id="ARBA00001964"/>
    </source>
</evidence>
<evidence type="ECO:0000256" key="4">
    <source>
        <dbReference type="ARBA" id="ARBA00022793"/>
    </source>
</evidence>
<evidence type="ECO:0000313" key="12">
    <source>
        <dbReference type="Proteomes" id="UP000750334"/>
    </source>
</evidence>
<evidence type="ECO:0000256" key="5">
    <source>
        <dbReference type="ARBA" id="ARBA00022842"/>
    </source>
</evidence>
<dbReference type="GO" id="GO:0005829">
    <property type="term" value="C:cytosol"/>
    <property type="evidence" value="ECO:0007669"/>
    <property type="project" value="TreeGrafter"/>
</dbReference>
<evidence type="ECO:0000256" key="3">
    <source>
        <dbReference type="ARBA" id="ARBA00022723"/>
    </source>
</evidence>
<dbReference type="InterPro" id="IPR012110">
    <property type="entry name" value="PDC/IPDC-like"/>
</dbReference>
<keyword evidence="10" id="KW-0670">Pyruvate</keyword>
<keyword evidence="4" id="KW-0210">Decarboxylase</keyword>
<name>A0A9P7B177_MAUEX</name>
<dbReference type="SUPFAM" id="SSF52518">
    <property type="entry name" value="Thiamin diphosphate-binding fold (THDP-binding)"/>
    <property type="match status" value="1"/>
</dbReference>
<evidence type="ECO:0000313" key="11">
    <source>
        <dbReference type="EMBL" id="KAG0660095.1"/>
    </source>
</evidence>
<comment type="cofactor">
    <cofactor evidence="1">
        <name>thiamine diphosphate</name>
        <dbReference type="ChEBI" id="CHEBI:58937"/>
    </cofactor>
</comment>
<dbReference type="EMBL" id="PUHR01000181">
    <property type="protein sequence ID" value="KAG0660095.1"/>
    <property type="molecule type" value="Genomic_DNA"/>
</dbReference>
<organism evidence="10 12">
    <name type="scientific">Maudiozyma exigua</name>
    <name type="common">Yeast</name>
    <name type="synonym">Kazachstania exigua</name>
    <dbReference type="NCBI Taxonomy" id="34358"/>
    <lineage>
        <taxon>Eukaryota</taxon>
        <taxon>Fungi</taxon>
        <taxon>Dikarya</taxon>
        <taxon>Ascomycota</taxon>
        <taxon>Saccharomycotina</taxon>
        <taxon>Saccharomycetes</taxon>
        <taxon>Saccharomycetales</taxon>
        <taxon>Saccharomycetaceae</taxon>
        <taxon>Maudiozyma</taxon>
    </lineage>
</organism>
<dbReference type="CDD" id="cd02005">
    <property type="entry name" value="TPP_PDC_IPDC"/>
    <property type="match status" value="1"/>
</dbReference>
<dbReference type="PANTHER" id="PTHR43452">
    <property type="entry name" value="PYRUVATE DECARBOXYLASE"/>
    <property type="match status" value="1"/>
</dbReference>
<dbReference type="GO" id="GO:0000949">
    <property type="term" value="P:aromatic amino acid family catabolic process to alcohol via Ehrlich pathway"/>
    <property type="evidence" value="ECO:0007669"/>
    <property type="project" value="TreeGrafter"/>
</dbReference>